<dbReference type="AlphaFoldDB" id="A0A2G7SWL9"/>
<gene>
    <name evidence="1" type="ORF">CTI11_26290</name>
</gene>
<evidence type="ECO:0000313" key="1">
    <source>
        <dbReference type="EMBL" id="PII32072.1"/>
    </source>
</evidence>
<sequence>MFCVRTRTGVGAGRRAQCGGKLAPHATLAAQGPLPPQGGPLFCLGAARRQKKAPTLGAVRRRKPRSPLAVRRSIIAAAPKKTRARGYAPDALAGGAGFCLSFRMRTARAGPPCRIPRPVPAPPRA</sequence>
<comment type="caution">
    <text evidence="1">The sequence shown here is derived from an EMBL/GenBank/DDBJ whole genome shotgun (WGS) entry which is preliminary data.</text>
</comment>
<accession>A0A2G7SWL9</accession>
<name>A0A2G7SWL9_9FLAO</name>
<organism evidence="1">
    <name type="scientific">Chryseobacterium sp. B5</name>
    <dbReference type="NCBI Taxonomy" id="2050562"/>
    <lineage>
        <taxon>Bacteria</taxon>
        <taxon>Pseudomonadati</taxon>
        <taxon>Bacteroidota</taxon>
        <taxon>Flavobacteriia</taxon>
        <taxon>Flavobacteriales</taxon>
        <taxon>Weeksellaceae</taxon>
        <taxon>Chryseobacterium group</taxon>
        <taxon>Chryseobacterium</taxon>
    </lineage>
</organism>
<reference evidence="1" key="1">
    <citation type="submission" date="2017-10" db="EMBL/GenBank/DDBJ databases">
        <title>Chryseobacterium sp. B5 is a hydrocarbonoclastic and plant growth promoting bacterium.</title>
        <authorList>
            <person name="Thijs S."/>
            <person name="Gkorezis P."/>
            <person name="Van Hamme J."/>
        </authorList>
    </citation>
    <scope>NUCLEOTIDE SEQUENCE</scope>
    <source>
        <strain evidence="1">B5</strain>
    </source>
</reference>
<protein>
    <submittedName>
        <fullName evidence="1">Uncharacterized protein</fullName>
    </submittedName>
</protein>
<dbReference type="EMBL" id="PEKC01000182">
    <property type="protein sequence ID" value="PII32072.1"/>
    <property type="molecule type" value="Genomic_DNA"/>
</dbReference>
<proteinExistence type="predicted"/>